<evidence type="ECO:0000313" key="2">
    <source>
        <dbReference type="EMBL" id="SLN58720.1"/>
    </source>
</evidence>
<keyword evidence="3" id="KW-1185">Reference proteome</keyword>
<protein>
    <recommendedName>
        <fullName evidence="4">DNA repair protein</fullName>
    </recommendedName>
</protein>
<name>A0A1Y5TCC0_9RHOB</name>
<dbReference type="EMBL" id="FWFT01000006">
    <property type="protein sequence ID" value="SLN58720.1"/>
    <property type="molecule type" value="Genomic_DNA"/>
</dbReference>
<keyword evidence="1" id="KW-0472">Membrane</keyword>
<feature type="transmembrane region" description="Helical" evidence="1">
    <location>
        <begin position="43"/>
        <end position="65"/>
    </location>
</feature>
<accession>A0A1Y5TCC0</accession>
<evidence type="ECO:0008006" key="4">
    <source>
        <dbReference type="Google" id="ProtNLM"/>
    </source>
</evidence>
<reference evidence="2 3" key="1">
    <citation type="submission" date="2017-03" db="EMBL/GenBank/DDBJ databases">
        <authorList>
            <person name="Afonso C.L."/>
            <person name="Miller P.J."/>
            <person name="Scott M.A."/>
            <person name="Spackman E."/>
            <person name="Goraichik I."/>
            <person name="Dimitrov K.M."/>
            <person name="Suarez D.L."/>
            <person name="Swayne D.E."/>
        </authorList>
    </citation>
    <scope>NUCLEOTIDE SEQUENCE [LARGE SCALE GENOMIC DNA]</scope>
    <source>
        <strain evidence="2 3">CECT 8397</strain>
    </source>
</reference>
<dbReference type="Proteomes" id="UP000193623">
    <property type="component" value="Unassembled WGS sequence"/>
</dbReference>
<gene>
    <name evidence="2" type="ORF">PSJ8397_03107</name>
</gene>
<sequence length="236" mass="26460">MSMTFILVLGLAAIGYTLACAMGAAPWLTFTATFGDLFVPNAGMITQIVVTVILASLFFFMPSAGRIMSLERSHRNFRITMEDVARAYHTCHTADRAGVFTMSSEFDAVRERLSYLRDHPDLDSLEPQILELAAQMSQQSRELADIYNDEKVARAKTFLRQRQEEAERQQTLIVEAHHALRDIRKWSQQVELEESVVASQLSQLEEQLEATLPALGYTLGKQSADILPLPQKPAAE</sequence>
<keyword evidence="1" id="KW-0812">Transmembrane</keyword>
<evidence type="ECO:0000313" key="3">
    <source>
        <dbReference type="Proteomes" id="UP000193623"/>
    </source>
</evidence>
<keyword evidence="1" id="KW-1133">Transmembrane helix</keyword>
<organism evidence="2 3">
    <name type="scientific">Pseudooctadecabacter jejudonensis</name>
    <dbReference type="NCBI Taxonomy" id="1391910"/>
    <lineage>
        <taxon>Bacteria</taxon>
        <taxon>Pseudomonadati</taxon>
        <taxon>Pseudomonadota</taxon>
        <taxon>Alphaproteobacteria</taxon>
        <taxon>Rhodobacterales</taxon>
        <taxon>Paracoccaceae</taxon>
        <taxon>Pseudooctadecabacter</taxon>
    </lineage>
</organism>
<proteinExistence type="predicted"/>
<evidence type="ECO:0000256" key="1">
    <source>
        <dbReference type="SAM" id="Phobius"/>
    </source>
</evidence>
<dbReference type="AlphaFoldDB" id="A0A1Y5TCC0"/>